<accession>A0A1N6KNY2</accession>
<proteinExistence type="predicted"/>
<gene>
    <name evidence="2" type="ORF">SAMN05444165_4094</name>
</gene>
<dbReference type="EMBL" id="FSRU01000002">
    <property type="protein sequence ID" value="SIO58302.1"/>
    <property type="molecule type" value="Genomic_DNA"/>
</dbReference>
<dbReference type="AlphaFoldDB" id="A0A1N6KNY2"/>
<keyword evidence="3" id="KW-1185">Reference proteome</keyword>
<sequence>MPRTKMSDEERAAKQQARTEAKRQQREAKKAGVRKQIDVLARKIPAHVVTGGGTDGSGVEGCTRLGYLGRGSLARLRRAAKRSGRCPQMPSGVTRP</sequence>
<name>A0A1N6KNY2_9BURK</name>
<protein>
    <submittedName>
        <fullName evidence="2">Uncharacterized protein</fullName>
    </submittedName>
</protein>
<evidence type="ECO:0000313" key="3">
    <source>
        <dbReference type="Proteomes" id="UP000185151"/>
    </source>
</evidence>
<evidence type="ECO:0000256" key="1">
    <source>
        <dbReference type="SAM" id="MobiDB-lite"/>
    </source>
</evidence>
<reference evidence="2 3" key="1">
    <citation type="submission" date="2016-11" db="EMBL/GenBank/DDBJ databases">
        <authorList>
            <person name="Jaros S."/>
            <person name="Januszkiewicz K."/>
            <person name="Wedrychowicz H."/>
        </authorList>
    </citation>
    <scope>NUCLEOTIDE SEQUENCE [LARGE SCALE GENOMIC DNA]</scope>
    <source>
        <strain evidence="2 3">GAS95</strain>
    </source>
</reference>
<feature type="region of interest" description="Disordered" evidence="1">
    <location>
        <begin position="1"/>
        <end position="33"/>
    </location>
</feature>
<evidence type="ECO:0000313" key="2">
    <source>
        <dbReference type="EMBL" id="SIO58302.1"/>
    </source>
</evidence>
<dbReference type="Proteomes" id="UP000185151">
    <property type="component" value="Unassembled WGS sequence"/>
</dbReference>
<organism evidence="2 3">
    <name type="scientific">Paraburkholderia phenazinium</name>
    <dbReference type="NCBI Taxonomy" id="60549"/>
    <lineage>
        <taxon>Bacteria</taxon>
        <taxon>Pseudomonadati</taxon>
        <taxon>Pseudomonadota</taxon>
        <taxon>Betaproteobacteria</taxon>
        <taxon>Burkholderiales</taxon>
        <taxon>Burkholderiaceae</taxon>
        <taxon>Paraburkholderia</taxon>
    </lineage>
</organism>